<evidence type="ECO:0000256" key="1">
    <source>
        <dbReference type="ARBA" id="ARBA00005593"/>
    </source>
</evidence>
<dbReference type="RefSeq" id="XP_005649583.1">
    <property type="nucleotide sequence ID" value="XM_005649526.1"/>
</dbReference>
<dbReference type="SUPFAM" id="SSF51905">
    <property type="entry name" value="FAD/NAD(P)-binding domain"/>
    <property type="match status" value="1"/>
</dbReference>
<dbReference type="GO" id="GO:0005092">
    <property type="term" value="F:GDP-dissociation inhibitor activity"/>
    <property type="evidence" value="ECO:0007669"/>
    <property type="project" value="InterPro"/>
</dbReference>
<dbReference type="SUPFAM" id="SSF54373">
    <property type="entry name" value="FAD-linked reductases, C-terminal domain"/>
    <property type="match status" value="1"/>
</dbReference>
<dbReference type="EMBL" id="AGSI01000004">
    <property type="protein sequence ID" value="EIE25039.1"/>
    <property type="molecule type" value="Genomic_DNA"/>
</dbReference>
<evidence type="ECO:0000313" key="2">
    <source>
        <dbReference type="EMBL" id="EIE25039.1"/>
    </source>
</evidence>
<dbReference type="Gene3D" id="1.10.405.10">
    <property type="entry name" value="Guanine Nucleotide Dissociation Inhibitor, domain 1"/>
    <property type="match status" value="1"/>
</dbReference>
<protein>
    <submittedName>
        <fullName evidence="2">FAD/NAD(P)-binding domain-containing protein</fullName>
    </submittedName>
</protein>
<gene>
    <name evidence="2" type="ORF">COCSUDRAFT_61287</name>
</gene>
<dbReference type="GO" id="GO:0005829">
    <property type="term" value="C:cytosol"/>
    <property type="evidence" value="ECO:0007669"/>
    <property type="project" value="TreeGrafter"/>
</dbReference>
<dbReference type="AlphaFoldDB" id="I0Z320"/>
<dbReference type="OrthoDB" id="9446342at2759"/>
<dbReference type="eggNOG" id="KOG4405">
    <property type="taxonomic scope" value="Eukaryota"/>
</dbReference>
<dbReference type="InterPro" id="IPR018203">
    <property type="entry name" value="GDP_dissociation_inhibitor"/>
</dbReference>
<dbReference type="GO" id="GO:0005634">
    <property type="term" value="C:nucleus"/>
    <property type="evidence" value="ECO:0007669"/>
    <property type="project" value="TreeGrafter"/>
</dbReference>
<dbReference type="STRING" id="574566.I0Z320"/>
<comment type="caution">
    <text evidence="2">The sequence shown here is derived from an EMBL/GenBank/DDBJ whole genome shotgun (WGS) entry which is preliminary data.</text>
</comment>
<proteinExistence type="inferred from homology"/>
<dbReference type="Gene3D" id="3.30.519.10">
    <property type="entry name" value="Guanine Nucleotide Dissociation Inhibitor, domain 2"/>
    <property type="match status" value="2"/>
</dbReference>
<dbReference type="GO" id="GO:0007264">
    <property type="term" value="P:small GTPase-mediated signal transduction"/>
    <property type="evidence" value="ECO:0007669"/>
    <property type="project" value="InterPro"/>
</dbReference>
<dbReference type="GO" id="GO:0005968">
    <property type="term" value="C:Rab-protein geranylgeranyltransferase complex"/>
    <property type="evidence" value="ECO:0007669"/>
    <property type="project" value="TreeGrafter"/>
</dbReference>
<keyword evidence="3" id="KW-1185">Reference proteome</keyword>
<name>I0Z320_COCSC</name>
<dbReference type="GO" id="GO:0016192">
    <property type="term" value="P:vesicle-mediated transport"/>
    <property type="evidence" value="ECO:0007669"/>
    <property type="project" value="TreeGrafter"/>
</dbReference>
<dbReference type="PANTHER" id="PTHR11787">
    <property type="entry name" value="RAB GDP-DISSOCIATION INHIBITOR"/>
    <property type="match status" value="1"/>
</dbReference>
<dbReference type="PANTHER" id="PTHR11787:SF4">
    <property type="entry name" value="CHM, RAB ESCORT PROTEIN 1"/>
    <property type="match status" value="1"/>
</dbReference>
<evidence type="ECO:0000313" key="3">
    <source>
        <dbReference type="Proteomes" id="UP000007264"/>
    </source>
</evidence>
<dbReference type="PRINTS" id="PR00891">
    <property type="entry name" value="RABGDIREP"/>
</dbReference>
<dbReference type="Proteomes" id="UP000007264">
    <property type="component" value="Unassembled WGS sequence"/>
</dbReference>
<dbReference type="Pfam" id="PF00996">
    <property type="entry name" value="GDI"/>
    <property type="match status" value="1"/>
</dbReference>
<dbReference type="InterPro" id="IPR036188">
    <property type="entry name" value="FAD/NAD-bd_sf"/>
</dbReference>
<dbReference type="KEGG" id="csl:COCSUDRAFT_61287"/>
<sequence length="492" mass="51166">MQVPVGGVGRIYTHAEVHRWNGAELGPSREYNIDLAPRVVHCAGSLINALLDAGAQNYLEFKLLQQSYVWREGRYVRVPASRADIFKDRSLSPLDKRALMRFLQNAQQSFLAQGSSLDGPDAERPFVETLRAEGLGQSLRDVIMYALACIPSSQEGPELTGCPVSTADGMAALARYMESVGRYGADTAAFLVPLYGGGELPQAFCRVAAVAGALYVLRQPVADVTITSSPGGGRVCTGVTTGSGQALAAAPGLLEELLSADSALPAGESAAGIDDSADESAQQCHSQAVAILDQPLQEEESQVLVVIPPGAVCNTHPVYALQVGSATACAPPGRQVILLTKFLLYLSTPSKAPTAAEDLRPSLEALVNMRGLSCGSASTSASSKEEPSAADFRPKALLAAYYNSAASSSASALQHLPANIALCDPPDATIGYEAVIQGAQALLQRLFPDLQGGLFPGGGDAGDDESDEEAIQALSEALGDLGVPTDGPDKAG</sequence>
<accession>I0Z320</accession>
<reference evidence="2 3" key="1">
    <citation type="journal article" date="2012" name="Genome Biol.">
        <title>The genome of the polar eukaryotic microalga coccomyxa subellipsoidea reveals traits of cold adaptation.</title>
        <authorList>
            <person name="Blanc G."/>
            <person name="Agarkova I."/>
            <person name="Grimwood J."/>
            <person name="Kuo A."/>
            <person name="Brueggeman A."/>
            <person name="Dunigan D."/>
            <person name="Gurnon J."/>
            <person name="Ladunga I."/>
            <person name="Lindquist E."/>
            <person name="Lucas S."/>
            <person name="Pangilinan J."/>
            <person name="Proschold T."/>
            <person name="Salamov A."/>
            <person name="Schmutz J."/>
            <person name="Weeks D."/>
            <person name="Yamada T."/>
            <person name="Claverie J.M."/>
            <person name="Grigoriev I."/>
            <person name="Van Etten J."/>
            <person name="Lomsadze A."/>
            <person name="Borodovsky M."/>
        </authorList>
    </citation>
    <scope>NUCLEOTIDE SEQUENCE [LARGE SCALE GENOMIC DNA]</scope>
    <source>
        <strain evidence="2 3">C-169</strain>
    </source>
</reference>
<dbReference type="GeneID" id="17043042"/>
<organism evidence="2 3">
    <name type="scientific">Coccomyxa subellipsoidea (strain C-169)</name>
    <name type="common">Green microalga</name>
    <dbReference type="NCBI Taxonomy" id="574566"/>
    <lineage>
        <taxon>Eukaryota</taxon>
        <taxon>Viridiplantae</taxon>
        <taxon>Chlorophyta</taxon>
        <taxon>core chlorophytes</taxon>
        <taxon>Trebouxiophyceae</taxon>
        <taxon>Trebouxiophyceae incertae sedis</taxon>
        <taxon>Coccomyxaceae</taxon>
        <taxon>Coccomyxa</taxon>
        <taxon>Coccomyxa subellipsoidea</taxon>
    </lineage>
</organism>
<comment type="similarity">
    <text evidence="1">Belongs to the Rab GDI family.</text>
</comment>